<dbReference type="EMBL" id="SMFU01000009">
    <property type="protein sequence ID" value="TCK06043.1"/>
    <property type="molecule type" value="Genomic_DNA"/>
</dbReference>
<protein>
    <recommendedName>
        <fullName evidence="9">TRAP transporter small permease protein</fullName>
    </recommendedName>
</protein>
<feature type="domain" description="Tripartite ATP-independent periplasmic transporters DctQ component" evidence="10">
    <location>
        <begin position="63"/>
        <end position="194"/>
    </location>
</feature>
<dbReference type="PANTHER" id="PTHR35011">
    <property type="entry name" value="2,3-DIKETO-L-GULONATE TRAP TRANSPORTER SMALL PERMEASE PROTEIN YIAM"/>
    <property type="match status" value="1"/>
</dbReference>
<dbReference type="GO" id="GO:0005886">
    <property type="term" value="C:plasma membrane"/>
    <property type="evidence" value="ECO:0007669"/>
    <property type="project" value="UniProtKB-SubCell"/>
</dbReference>
<evidence type="ECO:0000259" key="10">
    <source>
        <dbReference type="Pfam" id="PF04290"/>
    </source>
</evidence>
<evidence type="ECO:0000256" key="3">
    <source>
        <dbReference type="ARBA" id="ARBA00022475"/>
    </source>
</evidence>
<comment type="similarity">
    <text evidence="8 9">Belongs to the TRAP transporter small permease family.</text>
</comment>
<evidence type="ECO:0000256" key="6">
    <source>
        <dbReference type="ARBA" id="ARBA00022989"/>
    </source>
</evidence>
<keyword evidence="6 9" id="KW-1133">Transmembrane helix</keyword>
<keyword evidence="5 9" id="KW-0812">Transmembrane</keyword>
<sequence>MNQLTTQAAVHDSTDVPVRRAPEHVDLEQFVHHTELPRTRLSRAFDRLICGVASVAHWSWVALMLVILTNVVLRYAFGEGYIELEELQWHLYAIGWLVGLSFCYVLDDHVRVDLVHERLGLKAQAVIELLGILFLLLPFAVAVLWYAIPFVQYSFEMNEVSMAPGGLPYRWLIKGFLILGFALLLIAVCSRLSRICALLFGFPNALHGTAKENAHGDQ</sequence>
<evidence type="ECO:0000256" key="9">
    <source>
        <dbReference type="RuleBase" id="RU369079"/>
    </source>
</evidence>
<feature type="transmembrane region" description="Helical" evidence="9">
    <location>
        <begin position="48"/>
        <end position="77"/>
    </location>
</feature>
<evidence type="ECO:0000256" key="1">
    <source>
        <dbReference type="ARBA" id="ARBA00004429"/>
    </source>
</evidence>
<keyword evidence="4 9" id="KW-0997">Cell inner membrane</keyword>
<dbReference type="InterPro" id="IPR055348">
    <property type="entry name" value="DctQ"/>
</dbReference>
<gene>
    <name evidence="11" type="ORF">CLV83_2992</name>
</gene>
<comment type="function">
    <text evidence="9">Part of the tripartite ATP-independent periplasmic (TRAP) transport system.</text>
</comment>
<reference evidence="11 12" key="1">
    <citation type="submission" date="2019-03" db="EMBL/GenBank/DDBJ databases">
        <title>Genomic Encyclopedia of Archaeal and Bacterial Type Strains, Phase II (KMG-II): from individual species to whole genera.</title>
        <authorList>
            <person name="Goeker M."/>
        </authorList>
    </citation>
    <scope>NUCLEOTIDE SEQUENCE [LARGE SCALE GENOMIC DNA]</scope>
    <source>
        <strain evidence="11 12">DSM 27697</strain>
    </source>
</reference>
<comment type="caution">
    <text evidence="11">The sequence shown here is derived from an EMBL/GenBank/DDBJ whole genome shotgun (WGS) entry which is preliminary data.</text>
</comment>
<evidence type="ECO:0000256" key="2">
    <source>
        <dbReference type="ARBA" id="ARBA00022448"/>
    </source>
</evidence>
<organism evidence="11 12">
    <name type="scientific">Marinobacterium mangrovicola</name>
    <dbReference type="NCBI Taxonomy" id="1476959"/>
    <lineage>
        <taxon>Bacteria</taxon>
        <taxon>Pseudomonadati</taxon>
        <taxon>Pseudomonadota</taxon>
        <taxon>Gammaproteobacteria</taxon>
        <taxon>Oceanospirillales</taxon>
        <taxon>Oceanospirillaceae</taxon>
        <taxon>Marinobacterium</taxon>
    </lineage>
</organism>
<evidence type="ECO:0000256" key="4">
    <source>
        <dbReference type="ARBA" id="ARBA00022519"/>
    </source>
</evidence>
<evidence type="ECO:0000313" key="12">
    <source>
        <dbReference type="Proteomes" id="UP000294546"/>
    </source>
</evidence>
<comment type="subcellular location">
    <subcellularLocation>
        <location evidence="1 9">Cell inner membrane</location>
        <topology evidence="1 9">Multi-pass membrane protein</topology>
    </subcellularLocation>
</comment>
<proteinExistence type="inferred from homology"/>
<keyword evidence="2 9" id="KW-0813">Transport</keyword>
<dbReference type="OrthoDB" id="9795655at2"/>
<feature type="transmembrane region" description="Helical" evidence="9">
    <location>
        <begin position="89"/>
        <end position="106"/>
    </location>
</feature>
<keyword evidence="7 9" id="KW-0472">Membrane</keyword>
<dbReference type="Pfam" id="PF04290">
    <property type="entry name" value="DctQ"/>
    <property type="match status" value="1"/>
</dbReference>
<evidence type="ECO:0000256" key="7">
    <source>
        <dbReference type="ARBA" id="ARBA00023136"/>
    </source>
</evidence>
<dbReference type="GO" id="GO:0022857">
    <property type="term" value="F:transmembrane transporter activity"/>
    <property type="evidence" value="ECO:0007669"/>
    <property type="project" value="UniProtKB-UniRule"/>
</dbReference>
<accession>A0A4R1GGH0</accession>
<feature type="transmembrane region" description="Helical" evidence="9">
    <location>
        <begin position="126"/>
        <end position="148"/>
    </location>
</feature>
<keyword evidence="3" id="KW-1003">Cell membrane</keyword>
<dbReference type="InterPro" id="IPR007387">
    <property type="entry name" value="TRAP_DctQ"/>
</dbReference>
<dbReference type="PANTHER" id="PTHR35011:SF4">
    <property type="entry name" value="SLL1102 PROTEIN"/>
    <property type="match status" value="1"/>
</dbReference>
<dbReference type="AlphaFoldDB" id="A0A4R1GGH0"/>
<evidence type="ECO:0000256" key="5">
    <source>
        <dbReference type="ARBA" id="ARBA00022692"/>
    </source>
</evidence>
<dbReference type="Proteomes" id="UP000294546">
    <property type="component" value="Unassembled WGS sequence"/>
</dbReference>
<comment type="subunit">
    <text evidence="9">The complex comprises the extracytoplasmic solute receptor protein and the two transmembrane proteins.</text>
</comment>
<feature type="transmembrane region" description="Helical" evidence="9">
    <location>
        <begin position="168"/>
        <end position="189"/>
    </location>
</feature>
<name>A0A4R1GGH0_9GAMM</name>
<dbReference type="RefSeq" id="WP_132293875.1">
    <property type="nucleotide sequence ID" value="NZ_SMFU01000009.1"/>
</dbReference>
<keyword evidence="12" id="KW-1185">Reference proteome</keyword>
<evidence type="ECO:0000313" key="11">
    <source>
        <dbReference type="EMBL" id="TCK06043.1"/>
    </source>
</evidence>
<evidence type="ECO:0000256" key="8">
    <source>
        <dbReference type="ARBA" id="ARBA00038436"/>
    </source>
</evidence>